<dbReference type="InterPro" id="IPR013181">
    <property type="entry name" value="DUF1719"/>
</dbReference>
<evidence type="ECO:0000313" key="2">
    <source>
        <dbReference type="Proteomes" id="UP000324897"/>
    </source>
</evidence>
<dbReference type="PANTHER" id="PTHR33377">
    <property type="entry name" value="OS10G0134700 PROTEIN-RELATED"/>
    <property type="match status" value="1"/>
</dbReference>
<gene>
    <name evidence="1" type="ORF">EJB05_54195</name>
</gene>
<dbReference type="PANTHER" id="PTHR33377:SF99">
    <property type="entry name" value="OSJNBB0004G23.8-LIKE PROTEIN"/>
    <property type="match status" value="1"/>
</dbReference>
<comment type="caution">
    <text evidence="1">The sequence shown here is derived from an EMBL/GenBank/DDBJ whole genome shotgun (WGS) entry which is preliminary data.</text>
</comment>
<evidence type="ECO:0000313" key="1">
    <source>
        <dbReference type="EMBL" id="TVU00374.1"/>
    </source>
</evidence>
<organism evidence="1 2">
    <name type="scientific">Eragrostis curvula</name>
    <name type="common">weeping love grass</name>
    <dbReference type="NCBI Taxonomy" id="38414"/>
    <lineage>
        <taxon>Eukaryota</taxon>
        <taxon>Viridiplantae</taxon>
        <taxon>Streptophyta</taxon>
        <taxon>Embryophyta</taxon>
        <taxon>Tracheophyta</taxon>
        <taxon>Spermatophyta</taxon>
        <taxon>Magnoliopsida</taxon>
        <taxon>Liliopsida</taxon>
        <taxon>Poales</taxon>
        <taxon>Poaceae</taxon>
        <taxon>PACMAD clade</taxon>
        <taxon>Chloridoideae</taxon>
        <taxon>Eragrostideae</taxon>
        <taxon>Eragrostidinae</taxon>
        <taxon>Eragrostis</taxon>
    </lineage>
</organism>
<keyword evidence="2" id="KW-1185">Reference proteome</keyword>
<sequence length="382" mass="42908">MAEIVSSAVAQEAVNQVLSTIKERYKGKSETKEHMERMEMAHIKLEAALEMSDKWNTTSTSLLHWRSKLKRAAKECDDTLRSCKQRLQENEEMEQGVRSSFFPKRILCRARSLVSSIINHGNEEPSGSTVRRYEWLAEGATLQSTRVTHVYLQGHVAMSDECNRQGAVIDGKTFPIRGLPFQKISGIFLPHASSDDLSPTVGGSAIEMTKWEATQCCLYANISFEQLGRIILSKAVDCLRGNAATTSYNMLWKSKHGGSYIRIEESSWRATDRKGRKRQKWQGKNGNKVHEWTSEVVEFLGSLVVHAPAQLQGSIADWVQKQKQMLHIRRQLSPTYFIDDYSRSLPNVDGSGVVHCLVKAVQYVLSFCKGVSSASPVSVSNH</sequence>
<proteinExistence type="predicted"/>
<dbReference type="OrthoDB" id="690886at2759"/>
<name>A0A5J9SN19_9POAL</name>
<dbReference type="SMART" id="SM01157">
    <property type="entry name" value="DUF1719"/>
    <property type="match status" value="1"/>
</dbReference>
<dbReference type="Pfam" id="PF08224">
    <property type="entry name" value="DUF1719"/>
    <property type="match status" value="1"/>
</dbReference>
<dbReference type="Proteomes" id="UP000324897">
    <property type="component" value="Unassembled WGS sequence"/>
</dbReference>
<dbReference type="EMBL" id="RWGY01000597">
    <property type="protein sequence ID" value="TVU00374.1"/>
    <property type="molecule type" value="Genomic_DNA"/>
</dbReference>
<protein>
    <recommendedName>
        <fullName evidence="3">Rx N-terminal domain-containing protein</fullName>
    </recommendedName>
</protein>
<evidence type="ECO:0008006" key="3">
    <source>
        <dbReference type="Google" id="ProtNLM"/>
    </source>
</evidence>
<feature type="non-terminal residue" evidence="1">
    <location>
        <position position="1"/>
    </location>
</feature>
<accession>A0A5J9SN19</accession>
<dbReference type="AlphaFoldDB" id="A0A5J9SN19"/>
<reference evidence="1 2" key="1">
    <citation type="journal article" date="2019" name="Sci. Rep.">
        <title>A high-quality genome of Eragrostis curvula grass provides insights into Poaceae evolution and supports new strategies to enhance forage quality.</title>
        <authorList>
            <person name="Carballo J."/>
            <person name="Santos B.A.C.M."/>
            <person name="Zappacosta D."/>
            <person name="Garbus I."/>
            <person name="Selva J.P."/>
            <person name="Gallo C.A."/>
            <person name="Diaz A."/>
            <person name="Albertini E."/>
            <person name="Caccamo M."/>
            <person name="Echenique V."/>
        </authorList>
    </citation>
    <scope>NUCLEOTIDE SEQUENCE [LARGE SCALE GENOMIC DNA]</scope>
    <source>
        <strain evidence="2">cv. Victoria</strain>
        <tissue evidence="1">Leaf</tissue>
    </source>
</reference>
<dbReference type="Gramene" id="TVU00374">
    <property type="protein sequence ID" value="TVU00374"/>
    <property type="gene ID" value="EJB05_54195"/>
</dbReference>